<dbReference type="AlphaFoldDB" id="A0AAW2IT27"/>
<proteinExistence type="predicted"/>
<reference evidence="1" key="2">
    <citation type="journal article" date="2024" name="Plant">
        <title>Genomic evolution and insights into agronomic trait innovations of Sesamum species.</title>
        <authorList>
            <person name="Miao H."/>
            <person name="Wang L."/>
            <person name="Qu L."/>
            <person name="Liu H."/>
            <person name="Sun Y."/>
            <person name="Le M."/>
            <person name="Wang Q."/>
            <person name="Wei S."/>
            <person name="Zheng Y."/>
            <person name="Lin W."/>
            <person name="Duan Y."/>
            <person name="Cao H."/>
            <person name="Xiong S."/>
            <person name="Wang X."/>
            <person name="Wei L."/>
            <person name="Li C."/>
            <person name="Ma Q."/>
            <person name="Ju M."/>
            <person name="Zhao R."/>
            <person name="Li G."/>
            <person name="Mu C."/>
            <person name="Tian Q."/>
            <person name="Mei H."/>
            <person name="Zhang T."/>
            <person name="Gao T."/>
            <person name="Zhang H."/>
        </authorList>
    </citation>
    <scope>NUCLEOTIDE SEQUENCE</scope>
    <source>
        <strain evidence="1">G02</strain>
    </source>
</reference>
<organism evidence="1">
    <name type="scientific">Sesamum radiatum</name>
    <name type="common">Black benniseed</name>
    <dbReference type="NCBI Taxonomy" id="300843"/>
    <lineage>
        <taxon>Eukaryota</taxon>
        <taxon>Viridiplantae</taxon>
        <taxon>Streptophyta</taxon>
        <taxon>Embryophyta</taxon>
        <taxon>Tracheophyta</taxon>
        <taxon>Spermatophyta</taxon>
        <taxon>Magnoliopsida</taxon>
        <taxon>eudicotyledons</taxon>
        <taxon>Gunneridae</taxon>
        <taxon>Pentapetalae</taxon>
        <taxon>asterids</taxon>
        <taxon>lamiids</taxon>
        <taxon>Lamiales</taxon>
        <taxon>Pedaliaceae</taxon>
        <taxon>Sesamum</taxon>
    </lineage>
</organism>
<dbReference type="EMBL" id="JACGWJ010001071">
    <property type="protein sequence ID" value="KAL0285167.1"/>
    <property type="molecule type" value="Genomic_DNA"/>
</dbReference>
<name>A0AAW2IT27_SESRA</name>
<comment type="caution">
    <text evidence="1">The sequence shown here is derived from an EMBL/GenBank/DDBJ whole genome shotgun (WGS) entry which is preliminary data.</text>
</comment>
<sequence length="130" mass="15166">MGSHLKDIRTQQVVLLAVRPEGRSRESNIICSLQTESWMDNIRAYLETRHLPEDKNEARRIRKAAEVLPQRRILVQKVIFNTRTEVPKSRRSLGSDEGNTRGKLWESCWGEESGNQDLEKWIFLAYDTAR</sequence>
<accession>A0AAW2IT27</accession>
<protein>
    <submittedName>
        <fullName evidence="1">Uncharacterized protein</fullName>
    </submittedName>
</protein>
<gene>
    <name evidence="1" type="ORF">Sradi_7180800</name>
</gene>
<reference evidence="1" key="1">
    <citation type="submission" date="2020-06" db="EMBL/GenBank/DDBJ databases">
        <authorList>
            <person name="Li T."/>
            <person name="Hu X."/>
            <person name="Zhang T."/>
            <person name="Song X."/>
            <person name="Zhang H."/>
            <person name="Dai N."/>
            <person name="Sheng W."/>
            <person name="Hou X."/>
            <person name="Wei L."/>
        </authorList>
    </citation>
    <scope>NUCLEOTIDE SEQUENCE</scope>
    <source>
        <strain evidence="1">G02</strain>
        <tissue evidence="1">Leaf</tissue>
    </source>
</reference>
<evidence type="ECO:0000313" key="1">
    <source>
        <dbReference type="EMBL" id="KAL0285167.1"/>
    </source>
</evidence>